<keyword evidence="6 15" id="KW-0812">Transmembrane</keyword>
<evidence type="ECO:0000256" key="6">
    <source>
        <dbReference type="ARBA" id="ARBA00022692"/>
    </source>
</evidence>
<dbReference type="AlphaFoldDB" id="A0A0R1H1V7"/>
<comment type="caution">
    <text evidence="17">The sequence shown here is derived from an EMBL/GenBank/DDBJ whole genome shotgun (WGS) entry which is preliminary data.</text>
</comment>
<dbReference type="OrthoDB" id="9766909at2"/>
<evidence type="ECO:0000256" key="5">
    <source>
        <dbReference type="ARBA" id="ARBA00022679"/>
    </source>
</evidence>
<keyword evidence="12" id="KW-0961">Cell wall biogenesis/degradation</keyword>
<keyword evidence="2" id="KW-0121">Carboxypeptidase</keyword>
<name>A0A0R1H1V7_9LACO</name>
<evidence type="ECO:0000256" key="14">
    <source>
        <dbReference type="ARBA" id="ARBA00049902"/>
    </source>
</evidence>
<keyword evidence="18" id="KW-1185">Reference proteome</keyword>
<accession>A0A0R1H1V7</accession>
<evidence type="ECO:0000256" key="3">
    <source>
        <dbReference type="ARBA" id="ARBA00022670"/>
    </source>
</evidence>
<dbReference type="PANTHER" id="PTHR32282">
    <property type="entry name" value="BINDING PROTEIN TRANSPEPTIDASE, PUTATIVE-RELATED"/>
    <property type="match status" value="1"/>
</dbReference>
<evidence type="ECO:0000259" key="16">
    <source>
        <dbReference type="Pfam" id="PF00912"/>
    </source>
</evidence>
<dbReference type="Gene3D" id="3.40.50.12800">
    <property type="match status" value="1"/>
</dbReference>
<dbReference type="InterPro" id="IPR023346">
    <property type="entry name" value="Lysozyme-like_dom_sf"/>
</dbReference>
<proteinExistence type="predicted"/>
<dbReference type="SUPFAM" id="SSF53955">
    <property type="entry name" value="Lysozyme-like"/>
    <property type="match status" value="1"/>
</dbReference>
<dbReference type="Proteomes" id="UP000051461">
    <property type="component" value="Unassembled WGS sequence"/>
</dbReference>
<evidence type="ECO:0000256" key="11">
    <source>
        <dbReference type="ARBA" id="ARBA00023268"/>
    </source>
</evidence>
<dbReference type="GO" id="GO:0006508">
    <property type="term" value="P:proteolysis"/>
    <property type="evidence" value="ECO:0007669"/>
    <property type="project" value="UniProtKB-KW"/>
</dbReference>
<keyword evidence="7" id="KW-0133">Cell shape</keyword>
<evidence type="ECO:0000256" key="7">
    <source>
        <dbReference type="ARBA" id="ARBA00022960"/>
    </source>
</evidence>
<dbReference type="InterPro" id="IPR001264">
    <property type="entry name" value="Glyco_trans_51"/>
</dbReference>
<evidence type="ECO:0000256" key="9">
    <source>
        <dbReference type="ARBA" id="ARBA00022989"/>
    </source>
</evidence>
<dbReference type="Pfam" id="PF00912">
    <property type="entry name" value="Transgly"/>
    <property type="match status" value="1"/>
</dbReference>
<protein>
    <submittedName>
        <fullName evidence="17">Bifunctional glycosyltransferase transpeptidase penicillin-binding protein 1B</fullName>
    </submittedName>
</protein>
<keyword evidence="2" id="KW-0378">Hydrolase</keyword>
<dbReference type="Gene3D" id="1.10.3810.10">
    <property type="entry name" value="Biosynthetic peptidoglycan transglycosylase-like"/>
    <property type="match status" value="1"/>
</dbReference>
<reference evidence="17 18" key="1">
    <citation type="journal article" date="2015" name="Genome Announc.">
        <title>Expanding the biotechnology potential of lactobacilli through comparative genomics of 213 strains and associated genera.</title>
        <authorList>
            <person name="Sun Z."/>
            <person name="Harris H.M."/>
            <person name="McCann A."/>
            <person name="Guo C."/>
            <person name="Argimon S."/>
            <person name="Zhang W."/>
            <person name="Yang X."/>
            <person name="Jeffery I.B."/>
            <person name="Cooney J.C."/>
            <person name="Kagawa T.F."/>
            <person name="Liu W."/>
            <person name="Song Y."/>
            <person name="Salvetti E."/>
            <person name="Wrobel A."/>
            <person name="Rasinkangas P."/>
            <person name="Parkhill J."/>
            <person name="Rea M.C."/>
            <person name="O'Sullivan O."/>
            <person name="Ritari J."/>
            <person name="Douillard F.P."/>
            <person name="Paul Ross R."/>
            <person name="Yang R."/>
            <person name="Briner A.E."/>
            <person name="Felis G.E."/>
            <person name="de Vos W.M."/>
            <person name="Barrangou R."/>
            <person name="Klaenhammer T.R."/>
            <person name="Caufield P.W."/>
            <person name="Cui Y."/>
            <person name="Zhang H."/>
            <person name="O'Toole P.W."/>
        </authorList>
    </citation>
    <scope>NUCLEOTIDE SEQUENCE [LARGE SCALE GENOMIC DNA]</scope>
    <source>
        <strain evidence="17 18">DSM 20003</strain>
    </source>
</reference>
<dbReference type="InterPro" id="IPR012338">
    <property type="entry name" value="Beta-lactam/transpept-like"/>
</dbReference>
<dbReference type="Gene3D" id="3.40.710.10">
    <property type="entry name" value="DD-peptidase/beta-lactamase superfamily"/>
    <property type="match status" value="1"/>
</dbReference>
<dbReference type="GO" id="GO:0071555">
    <property type="term" value="P:cell wall organization"/>
    <property type="evidence" value="ECO:0007669"/>
    <property type="project" value="UniProtKB-KW"/>
</dbReference>
<dbReference type="GO" id="GO:0008955">
    <property type="term" value="F:peptidoglycan glycosyltransferase activity"/>
    <property type="evidence" value="ECO:0007669"/>
    <property type="project" value="UniProtKB-EC"/>
</dbReference>
<gene>
    <name evidence="17" type="ORF">FC07_GL000491</name>
</gene>
<dbReference type="GO" id="GO:0009252">
    <property type="term" value="P:peptidoglycan biosynthetic process"/>
    <property type="evidence" value="ECO:0007669"/>
    <property type="project" value="UniProtKB-KW"/>
</dbReference>
<dbReference type="GO" id="GO:0008360">
    <property type="term" value="P:regulation of cell shape"/>
    <property type="evidence" value="ECO:0007669"/>
    <property type="project" value="UniProtKB-KW"/>
</dbReference>
<dbReference type="EMBL" id="AZDA01000013">
    <property type="protein sequence ID" value="KRK40480.1"/>
    <property type="molecule type" value="Genomic_DNA"/>
</dbReference>
<keyword evidence="1" id="KW-1003">Cell membrane</keyword>
<organism evidence="17 18">
    <name type="scientific">Loigolactobacillus bifermentans DSM 20003</name>
    <dbReference type="NCBI Taxonomy" id="1423726"/>
    <lineage>
        <taxon>Bacteria</taxon>
        <taxon>Bacillati</taxon>
        <taxon>Bacillota</taxon>
        <taxon>Bacilli</taxon>
        <taxon>Lactobacillales</taxon>
        <taxon>Lactobacillaceae</taxon>
        <taxon>Loigolactobacillus</taxon>
    </lineage>
</organism>
<dbReference type="GO" id="GO:0030288">
    <property type="term" value="C:outer membrane-bounded periplasmic space"/>
    <property type="evidence" value="ECO:0007669"/>
    <property type="project" value="TreeGrafter"/>
</dbReference>
<dbReference type="SUPFAM" id="SSF56601">
    <property type="entry name" value="beta-lactamase/transpeptidase-like"/>
    <property type="match status" value="1"/>
</dbReference>
<keyword evidence="4" id="KW-0328">Glycosyltransferase</keyword>
<evidence type="ECO:0000256" key="2">
    <source>
        <dbReference type="ARBA" id="ARBA00022645"/>
    </source>
</evidence>
<evidence type="ECO:0000313" key="18">
    <source>
        <dbReference type="Proteomes" id="UP000051461"/>
    </source>
</evidence>
<feature type="transmembrane region" description="Helical" evidence="15">
    <location>
        <begin position="67"/>
        <end position="92"/>
    </location>
</feature>
<dbReference type="PATRIC" id="fig|1423726.3.peg.507"/>
<evidence type="ECO:0000256" key="15">
    <source>
        <dbReference type="SAM" id="Phobius"/>
    </source>
</evidence>
<evidence type="ECO:0000256" key="8">
    <source>
        <dbReference type="ARBA" id="ARBA00022984"/>
    </source>
</evidence>
<evidence type="ECO:0000256" key="1">
    <source>
        <dbReference type="ARBA" id="ARBA00022475"/>
    </source>
</evidence>
<comment type="catalytic activity">
    <reaction evidence="13">
        <text>Preferential cleavage: (Ac)2-L-Lys-D-Ala-|-D-Ala. Also transpeptidation of peptidyl-alanyl moieties that are N-acyl substituents of D-alanine.</text>
        <dbReference type="EC" id="3.4.16.4"/>
    </reaction>
</comment>
<evidence type="ECO:0000256" key="4">
    <source>
        <dbReference type="ARBA" id="ARBA00022676"/>
    </source>
</evidence>
<feature type="domain" description="Glycosyl transferase family 51" evidence="16">
    <location>
        <begin position="131"/>
        <end position="310"/>
    </location>
</feature>
<evidence type="ECO:0000256" key="12">
    <source>
        <dbReference type="ARBA" id="ARBA00023316"/>
    </source>
</evidence>
<keyword evidence="10 15" id="KW-0472">Membrane</keyword>
<dbReference type="PANTHER" id="PTHR32282:SF32">
    <property type="entry name" value="PENICILLIN-BINDING PROTEIN 2A"/>
    <property type="match status" value="1"/>
</dbReference>
<sequence length="844" mass="92101">MLKDHNSGPKRRKRSSPTTGNRSFFGRLWHHIIEFFKFPELALEPQESRRATLVYYFNITISVAKSLFLHILSFLLVAGMLLVGVGLGYFAALLSKESVPSYETMKTSINSDYQPANLYFADNISLGALQTNIVSQPVSINQISPNLTKAITSTEDSYFYQHKGVVPKAVIRALISSLTGIGTQTGGSTLTQQLVKMQLLNSETTFKRKASEILLALRIDKYFSKQEILQAYLNAATFGINNKGQEIAGVEEAAEGLFGKTAATVSLPEAAFIAGLPQSPSVYTPYTSSGKLKKNLKIGMQRKNVVLFRMYRDGKITKQQWQTAVKYDLKKDFQSQGTKTTQTKRYGYVYNLVTKDARNILMKQLYKKDGLTAADLKNDNALYEQYYEQASNLLNERGYQIHTTLNKAAYDSMQTVTKNSSLGTTHHSTATDSTTGKTVKVTEPVQSGSVLLNNKTGAVLGFVGGTKFSLTQINHAFDTSRSPGSSIKPLLVYAPAIQRQIIGSQTKIADFKVNFNGYKPTDYGKTIQNRYVSATDALKYSYNIPAVNLYKAVKKAGSVKSYMTKMGISLTKKDYSQLGLALGGTEYGISVADQASAYSTFANGGTHTDAYVISEITDANGHVVYKHHAKKTKVFSKATAYIMTKMMRKVVTEGTASTISSEATFDTSNLVGKSGTSNDNRDSWFVGSTPKVTLATWNGYDNFYGNNYNLTDTSGTVTDQYWTKMANAINDSDSSVLGTSQKIKKPSGVKSVSVVASTGMKSGTITYDGSSTSVTGTKVKSLYAGWTPDPTKYHFAIGGTSKDYKAFWKNYFSGNDADAALLGGEVTGSTNTNSSHGIGTSQGQ</sequence>
<evidence type="ECO:0000313" key="17">
    <source>
        <dbReference type="EMBL" id="KRK40480.1"/>
    </source>
</evidence>
<dbReference type="STRING" id="1423726.FC07_GL000491"/>
<keyword evidence="11" id="KW-0511">Multifunctional enzyme</keyword>
<keyword evidence="5 17" id="KW-0808">Transferase</keyword>
<dbReference type="InterPro" id="IPR050396">
    <property type="entry name" value="Glycosyltr_51/Transpeptidase"/>
</dbReference>
<keyword evidence="3" id="KW-0645">Protease</keyword>
<keyword evidence="8" id="KW-0573">Peptidoglycan synthesis</keyword>
<dbReference type="RefSeq" id="WP_057903566.1">
    <property type="nucleotide sequence ID" value="NZ_AZDA01000013.1"/>
</dbReference>
<dbReference type="InterPro" id="IPR036950">
    <property type="entry name" value="PBP_transglycosylase"/>
</dbReference>
<keyword evidence="9 15" id="KW-1133">Transmembrane helix</keyword>
<evidence type="ECO:0000256" key="13">
    <source>
        <dbReference type="ARBA" id="ARBA00034000"/>
    </source>
</evidence>
<dbReference type="GO" id="GO:0009002">
    <property type="term" value="F:serine-type D-Ala-D-Ala carboxypeptidase activity"/>
    <property type="evidence" value="ECO:0007669"/>
    <property type="project" value="UniProtKB-EC"/>
</dbReference>
<comment type="catalytic activity">
    <reaction evidence="14">
        <text>[GlcNAc-(1-&gt;4)-Mur2Ac(oyl-L-Ala-gamma-D-Glu-L-Lys-D-Ala-D-Ala)](n)-di-trans,octa-cis-undecaprenyl diphosphate + beta-D-GlcNAc-(1-&gt;4)-Mur2Ac(oyl-L-Ala-gamma-D-Glu-L-Lys-D-Ala-D-Ala)-di-trans,octa-cis-undecaprenyl diphosphate = [GlcNAc-(1-&gt;4)-Mur2Ac(oyl-L-Ala-gamma-D-Glu-L-Lys-D-Ala-D-Ala)](n+1)-di-trans,octa-cis-undecaprenyl diphosphate + di-trans,octa-cis-undecaprenyl diphosphate + H(+)</text>
        <dbReference type="Rhea" id="RHEA:23708"/>
        <dbReference type="Rhea" id="RHEA-COMP:9602"/>
        <dbReference type="Rhea" id="RHEA-COMP:9603"/>
        <dbReference type="ChEBI" id="CHEBI:15378"/>
        <dbReference type="ChEBI" id="CHEBI:58405"/>
        <dbReference type="ChEBI" id="CHEBI:60033"/>
        <dbReference type="ChEBI" id="CHEBI:78435"/>
        <dbReference type="EC" id="2.4.99.28"/>
    </reaction>
</comment>
<evidence type="ECO:0000256" key="10">
    <source>
        <dbReference type="ARBA" id="ARBA00023136"/>
    </source>
</evidence>
<dbReference type="Gene3D" id="3.90.1310.40">
    <property type="match status" value="1"/>
</dbReference>